<evidence type="ECO:0000313" key="1">
    <source>
        <dbReference type="EMBL" id="MDH5823509.1"/>
    </source>
</evidence>
<dbReference type="GO" id="GO:0016301">
    <property type="term" value="F:kinase activity"/>
    <property type="evidence" value="ECO:0007669"/>
    <property type="project" value="UniProtKB-KW"/>
</dbReference>
<name>A0ABT6J9K9_9GAMM</name>
<proteinExistence type="predicted"/>
<dbReference type="SUPFAM" id="SSF52540">
    <property type="entry name" value="P-loop containing nucleoside triphosphate hydrolases"/>
    <property type="match status" value="1"/>
</dbReference>
<reference evidence="1 2" key="1">
    <citation type="submission" date="2023-04" db="EMBL/GenBank/DDBJ databases">
        <title>Luteimonas endophyticus RD2P54.</title>
        <authorList>
            <person name="Sun J.-Q."/>
        </authorList>
    </citation>
    <scope>NUCLEOTIDE SEQUENCE [LARGE SCALE GENOMIC DNA]</scope>
    <source>
        <strain evidence="1 2">RD2P54</strain>
    </source>
</reference>
<gene>
    <name evidence="1" type="ORF">QFW77_10980</name>
</gene>
<dbReference type="EMBL" id="JARXRM010000034">
    <property type="protein sequence ID" value="MDH5823509.1"/>
    <property type="molecule type" value="Genomic_DNA"/>
</dbReference>
<dbReference type="InterPro" id="IPR027417">
    <property type="entry name" value="P-loop_NTPase"/>
</dbReference>
<comment type="caution">
    <text evidence="1">The sequence shown here is derived from an EMBL/GenBank/DDBJ whole genome shotgun (WGS) entry which is preliminary data.</text>
</comment>
<protein>
    <submittedName>
        <fullName evidence="1">Kinase</fullName>
    </submittedName>
</protein>
<evidence type="ECO:0000313" key="2">
    <source>
        <dbReference type="Proteomes" id="UP001156940"/>
    </source>
</evidence>
<dbReference type="Proteomes" id="UP001156940">
    <property type="component" value="Unassembled WGS sequence"/>
</dbReference>
<keyword evidence="1" id="KW-0418">Kinase</keyword>
<keyword evidence="1" id="KW-0808">Transferase</keyword>
<dbReference type="RefSeq" id="WP_280574714.1">
    <property type="nucleotide sequence ID" value="NZ_JARXRM010000034.1"/>
</dbReference>
<dbReference type="PANTHER" id="PTHR10285">
    <property type="entry name" value="URIDINE KINASE"/>
    <property type="match status" value="1"/>
</dbReference>
<organism evidence="1 2">
    <name type="scientific">Luteimonas endophytica</name>
    <dbReference type="NCBI Taxonomy" id="3042023"/>
    <lineage>
        <taxon>Bacteria</taxon>
        <taxon>Pseudomonadati</taxon>
        <taxon>Pseudomonadota</taxon>
        <taxon>Gammaproteobacteria</taxon>
        <taxon>Lysobacterales</taxon>
        <taxon>Lysobacteraceae</taxon>
        <taxon>Luteimonas</taxon>
    </lineage>
</organism>
<accession>A0ABT6J9K9</accession>
<keyword evidence="2" id="KW-1185">Reference proteome</keyword>
<dbReference type="Gene3D" id="3.40.50.300">
    <property type="entry name" value="P-loop containing nucleotide triphosphate hydrolases"/>
    <property type="match status" value="1"/>
</dbReference>
<sequence length="271" mass="29775">MAQAAHPSGPGGFPPALVERVLADALRPGIRVYGIGGLQGTGKSTLAAQLVEAAAARGVRAAALSIDDFYFDRPAREALARRVHPLLVTRGPPGTHDLALALRTLDALRRREPVSLPRFDKLGDRRRAQALWPAAGALDLVLFEGWLLGTPAEDRAALATPINALEREEDGDGRWRRWCNDALDRDYLALWARIDRLLFLQPPGFEVVPRWRLEQERALQRAEPGRAGMDQAAIARFVQHYERVGRHALRTLPGIAPATIALDAERRPLSG</sequence>